<dbReference type="GO" id="GO:0006364">
    <property type="term" value="P:rRNA processing"/>
    <property type="evidence" value="ECO:0007669"/>
    <property type="project" value="UniProtKB-UniRule"/>
</dbReference>
<dbReference type="Proteomes" id="UP000000719">
    <property type="component" value="Chromosome"/>
</dbReference>
<organism evidence="10 11">
    <name type="scientific">Halothermothrix orenii (strain H 168 / OCM 544 / DSM 9562)</name>
    <dbReference type="NCBI Taxonomy" id="373903"/>
    <lineage>
        <taxon>Bacteria</taxon>
        <taxon>Bacillati</taxon>
        <taxon>Bacillota</taxon>
        <taxon>Clostridia</taxon>
        <taxon>Halanaerobiales</taxon>
        <taxon>Halothermotrichaceae</taxon>
        <taxon>Halothermothrix</taxon>
    </lineage>
</organism>
<evidence type="ECO:0000256" key="1">
    <source>
        <dbReference type="ARBA" id="ARBA00010875"/>
    </source>
</evidence>
<keyword evidence="5 9" id="KW-0479">Metal-binding</keyword>
<dbReference type="EC" id="3.1.-.-" evidence="9"/>
<dbReference type="eggNOG" id="COG0319">
    <property type="taxonomic scope" value="Bacteria"/>
</dbReference>
<sequence>MVKVEINDNQGITGSNNDIKQLIETVINKTAEVEKASGTVSVALVDNKTIAELNSKYRNVEGPTDVLSFPMDEDILGDIIISIDRARQQADEYGHSLERELGFLTVHGMLHLLGYNHKTDEEKCVMRQKEERVLKELELYRD</sequence>
<feature type="binding site" evidence="9">
    <location>
        <position position="111"/>
    </location>
    <ligand>
        <name>Zn(2+)</name>
        <dbReference type="ChEBI" id="CHEBI:29105"/>
        <note>catalytic</note>
    </ligand>
</feature>
<evidence type="ECO:0000256" key="6">
    <source>
        <dbReference type="ARBA" id="ARBA00022759"/>
    </source>
</evidence>
<evidence type="ECO:0000256" key="4">
    <source>
        <dbReference type="ARBA" id="ARBA00022722"/>
    </source>
</evidence>
<dbReference type="Gene3D" id="3.40.390.30">
    <property type="entry name" value="Metalloproteases ('zincins'), catalytic domain"/>
    <property type="match status" value="1"/>
</dbReference>
<keyword evidence="11" id="KW-1185">Reference proteome</keyword>
<dbReference type="InterPro" id="IPR002036">
    <property type="entry name" value="YbeY"/>
</dbReference>
<evidence type="ECO:0000256" key="2">
    <source>
        <dbReference type="ARBA" id="ARBA00022517"/>
    </source>
</evidence>
<dbReference type="SUPFAM" id="SSF55486">
    <property type="entry name" value="Metalloproteases ('zincins'), catalytic domain"/>
    <property type="match status" value="1"/>
</dbReference>
<accession>B8CXI9</accession>
<evidence type="ECO:0000256" key="8">
    <source>
        <dbReference type="ARBA" id="ARBA00022833"/>
    </source>
</evidence>
<dbReference type="PANTHER" id="PTHR46986">
    <property type="entry name" value="ENDORIBONUCLEASE YBEY, CHLOROPLASTIC"/>
    <property type="match status" value="1"/>
</dbReference>
<comment type="cofactor">
    <cofactor evidence="9">
        <name>Zn(2+)</name>
        <dbReference type="ChEBI" id="CHEBI:29105"/>
    </cofactor>
    <text evidence="9">Binds 1 zinc ion.</text>
</comment>
<dbReference type="HAMAP" id="MF_00009">
    <property type="entry name" value="Endoribonucl_YbeY"/>
    <property type="match status" value="1"/>
</dbReference>
<comment type="subcellular location">
    <subcellularLocation>
        <location evidence="9">Cytoplasm</location>
    </subcellularLocation>
</comment>
<keyword evidence="2 9" id="KW-0690">Ribosome biogenesis</keyword>
<dbReference type="Pfam" id="PF02130">
    <property type="entry name" value="YbeY"/>
    <property type="match status" value="1"/>
</dbReference>
<dbReference type="OrthoDB" id="9807740at2"/>
<keyword evidence="6 9" id="KW-0255">Endonuclease</keyword>
<keyword evidence="3 9" id="KW-0698">rRNA processing</keyword>
<evidence type="ECO:0000313" key="11">
    <source>
        <dbReference type="Proteomes" id="UP000000719"/>
    </source>
</evidence>
<dbReference type="GO" id="GO:0004222">
    <property type="term" value="F:metalloendopeptidase activity"/>
    <property type="evidence" value="ECO:0007669"/>
    <property type="project" value="InterPro"/>
</dbReference>
<protein>
    <recommendedName>
        <fullName evidence="9">Endoribonuclease YbeY</fullName>
        <ecNumber evidence="9">3.1.-.-</ecNumber>
    </recommendedName>
</protein>
<comment type="similarity">
    <text evidence="1 9">Belongs to the endoribonuclease YbeY family.</text>
</comment>
<evidence type="ECO:0000313" key="10">
    <source>
        <dbReference type="EMBL" id="ACL70008.1"/>
    </source>
</evidence>
<evidence type="ECO:0000256" key="3">
    <source>
        <dbReference type="ARBA" id="ARBA00022552"/>
    </source>
</evidence>
<keyword evidence="9" id="KW-0963">Cytoplasm</keyword>
<reference evidence="10 11" key="1">
    <citation type="journal article" date="2009" name="PLoS ONE">
        <title>Genome analysis of the anaerobic thermohalophilic bacterium Halothermothrix orenii.</title>
        <authorList>
            <person name="Mavromatis K."/>
            <person name="Ivanova N."/>
            <person name="Anderson I."/>
            <person name="Lykidis A."/>
            <person name="Hooper S.D."/>
            <person name="Sun H."/>
            <person name="Kunin V."/>
            <person name="Lapidus A."/>
            <person name="Hugenholtz P."/>
            <person name="Patel B."/>
            <person name="Kyrpides N.C."/>
        </authorList>
    </citation>
    <scope>NUCLEOTIDE SEQUENCE [LARGE SCALE GENOMIC DNA]</scope>
    <source>
        <strain evidence="11">H 168 / OCM 544 / DSM 9562</strain>
    </source>
</reference>
<gene>
    <name evidence="9" type="primary">ybeY</name>
    <name evidence="10" type="ordered locus">Hore_12580</name>
</gene>
<name>B8CXI9_HALOH</name>
<dbReference type="GO" id="GO:0004521">
    <property type="term" value="F:RNA endonuclease activity"/>
    <property type="evidence" value="ECO:0007669"/>
    <property type="project" value="UniProtKB-UniRule"/>
</dbReference>
<evidence type="ECO:0000256" key="9">
    <source>
        <dbReference type="HAMAP-Rule" id="MF_00009"/>
    </source>
</evidence>
<dbReference type="KEGG" id="hor:Hore_12580"/>
<feature type="binding site" evidence="9">
    <location>
        <position position="107"/>
    </location>
    <ligand>
        <name>Zn(2+)</name>
        <dbReference type="ChEBI" id="CHEBI:29105"/>
        <note>catalytic</note>
    </ligand>
</feature>
<dbReference type="EMBL" id="CP001098">
    <property type="protein sequence ID" value="ACL70008.1"/>
    <property type="molecule type" value="Genomic_DNA"/>
</dbReference>
<dbReference type="AlphaFoldDB" id="B8CXI9"/>
<dbReference type="NCBIfam" id="TIGR00043">
    <property type="entry name" value="rRNA maturation RNase YbeY"/>
    <property type="match status" value="1"/>
</dbReference>
<dbReference type="STRING" id="373903.Hore_12580"/>
<evidence type="ECO:0000256" key="7">
    <source>
        <dbReference type="ARBA" id="ARBA00022801"/>
    </source>
</evidence>
<dbReference type="PROSITE" id="PS01306">
    <property type="entry name" value="UPF0054"/>
    <property type="match status" value="1"/>
</dbReference>
<keyword evidence="8 9" id="KW-0862">Zinc</keyword>
<proteinExistence type="inferred from homology"/>
<keyword evidence="4 9" id="KW-0540">Nuclease</keyword>
<dbReference type="PANTHER" id="PTHR46986:SF1">
    <property type="entry name" value="ENDORIBONUCLEASE YBEY, CHLOROPLASTIC"/>
    <property type="match status" value="1"/>
</dbReference>
<comment type="function">
    <text evidence="9">Single strand-specific metallo-endoribonuclease involved in late-stage 70S ribosome quality control and in maturation of the 3' terminus of the 16S rRNA.</text>
</comment>
<dbReference type="HOGENOM" id="CLU_106710_3_0_9"/>
<dbReference type="GO" id="GO:0005737">
    <property type="term" value="C:cytoplasm"/>
    <property type="evidence" value="ECO:0007669"/>
    <property type="project" value="UniProtKB-SubCell"/>
</dbReference>
<dbReference type="RefSeq" id="WP_012636192.1">
    <property type="nucleotide sequence ID" value="NC_011899.1"/>
</dbReference>
<dbReference type="GO" id="GO:0008270">
    <property type="term" value="F:zinc ion binding"/>
    <property type="evidence" value="ECO:0007669"/>
    <property type="project" value="UniProtKB-UniRule"/>
</dbReference>
<evidence type="ECO:0000256" key="5">
    <source>
        <dbReference type="ARBA" id="ARBA00022723"/>
    </source>
</evidence>
<dbReference type="InterPro" id="IPR020549">
    <property type="entry name" value="YbeY_CS"/>
</dbReference>
<dbReference type="InterPro" id="IPR023091">
    <property type="entry name" value="MetalPrtase_cat_dom_sf_prd"/>
</dbReference>
<feature type="binding site" evidence="9">
    <location>
        <position position="117"/>
    </location>
    <ligand>
        <name>Zn(2+)</name>
        <dbReference type="ChEBI" id="CHEBI:29105"/>
        <note>catalytic</note>
    </ligand>
</feature>
<keyword evidence="7 9" id="KW-0378">Hydrolase</keyword>